<dbReference type="AlphaFoldDB" id="A0A2U1CMJ1"/>
<dbReference type="EMBL" id="QEKO01000002">
    <property type="protein sequence ID" value="PVY62230.1"/>
    <property type="molecule type" value="Genomic_DNA"/>
</dbReference>
<gene>
    <name evidence="2" type="ORF">C7440_1723</name>
</gene>
<dbReference type="RefSeq" id="WP_116518217.1">
    <property type="nucleotide sequence ID" value="NZ_JACCEX010000002.1"/>
</dbReference>
<protein>
    <submittedName>
        <fullName evidence="2">Uncharacterized protein</fullName>
    </submittedName>
</protein>
<evidence type="ECO:0000256" key="1">
    <source>
        <dbReference type="SAM" id="Coils"/>
    </source>
</evidence>
<evidence type="ECO:0000313" key="3">
    <source>
        <dbReference type="Proteomes" id="UP000246145"/>
    </source>
</evidence>
<organism evidence="2 3">
    <name type="scientific">Pusillimonas noertemannii</name>
    <dbReference type="NCBI Taxonomy" id="305977"/>
    <lineage>
        <taxon>Bacteria</taxon>
        <taxon>Pseudomonadati</taxon>
        <taxon>Pseudomonadota</taxon>
        <taxon>Betaproteobacteria</taxon>
        <taxon>Burkholderiales</taxon>
        <taxon>Alcaligenaceae</taxon>
        <taxon>Pusillimonas</taxon>
    </lineage>
</organism>
<keyword evidence="3" id="KW-1185">Reference proteome</keyword>
<accession>A0A2U1CMJ1</accession>
<dbReference type="OrthoDB" id="8690205at2"/>
<name>A0A2U1CMJ1_9BURK</name>
<reference evidence="2 3" key="1">
    <citation type="submission" date="2018-04" db="EMBL/GenBank/DDBJ databases">
        <title>Genomic Encyclopedia of Type Strains, Phase IV (KMG-IV): sequencing the most valuable type-strain genomes for metagenomic binning, comparative biology and taxonomic classification.</title>
        <authorList>
            <person name="Goeker M."/>
        </authorList>
    </citation>
    <scope>NUCLEOTIDE SEQUENCE [LARGE SCALE GENOMIC DNA]</scope>
    <source>
        <strain evidence="2 3">DSM 10065</strain>
    </source>
</reference>
<sequence>MPTDNKELRLSAPAQVGGIRFGVNVAWRTVIEAAQRHYKYMMEPEREEARIKVAGEFVKRLRESATAYAPPITPQESDARELQAARDMLESARQELREIRAALGVSYEPHQNLHERTLDAARRGAPDGDIVDSQERILDAAKHWAEQRDIGPAHAKAAWADFQLRVQAELNYTHAIASDPQEEVGEERRDEHPDDVAVQAFAQAMKSKLAKKRADGRGGWQQCDANTLSSMLSDHVAKGDPVDVANLAMMLHQNGQSICRTSDFSEGVNIERLRRAMAAQGIAAPESLEELAATLARHVNALTLAIAEKKHKCDGNHGGPRCADPECWNDSPADPMFWYRPRSDGGYEGPLHNSSIEEVRKRSGAWVPLFAGRAPGTAPDSGTDSLKSALRPFSEEFKQWDGVGCWDSMTLDEMFSHAPGETAGITFADLRRANELLEKS</sequence>
<dbReference type="Proteomes" id="UP000246145">
    <property type="component" value="Unassembled WGS sequence"/>
</dbReference>
<proteinExistence type="predicted"/>
<feature type="coiled-coil region" evidence="1">
    <location>
        <begin position="75"/>
        <end position="102"/>
    </location>
</feature>
<comment type="caution">
    <text evidence="2">The sequence shown here is derived from an EMBL/GenBank/DDBJ whole genome shotgun (WGS) entry which is preliminary data.</text>
</comment>
<evidence type="ECO:0000313" key="2">
    <source>
        <dbReference type="EMBL" id="PVY62230.1"/>
    </source>
</evidence>
<keyword evidence="1" id="KW-0175">Coiled coil</keyword>